<gene>
    <name evidence="1" type="ORF">GCM10025872_32110</name>
</gene>
<reference evidence="1" key="2">
    <citation type="submission" date="2023-02" db="EMBL/GenBank/DDBJ databases">
        <authorList>
            <person name="Sun Q."/>
            <person name="Mori K."/>
        </authorList>
    </citation>
    <scope>NUCLEOTIDE SEQUENCE</scope>
    <source>
        <strain evidence="1">NBRC 110608</strain>
    </source>
</reference>
<dbReference type="Gene3D" id="3.40.50.1240">
    <property type="entry name" value="Phosphoglycerate mutase-like"/>
    <property type="match status" value="1"/>
</dbReference>
<organism evidence="1">
    <name type="scientific">Barrientosiimonas endolithica</name>
    <dbReference type="NCBI Taxonomy" id="1535208"/>
    <lineage>
        <taxon>Bacteria</taxon>
        <taxon>Bacillati</taxon>
        <taxon>Actinomycetota</taxon>
        <taxon>Actinomycetes</taxon>
        <taxon>Micrococcales</taxon>
        <taxon>Dermacoccaceae</taxon>
        <taxon>Barrientosiimonas</taxon>
    </lineage>
</organism>
<dbReference type="EMBL" id="AP027735">
    <property type="protein sequence ID" value="BDZ59554.1"/>
    <property type="molecule type" value="Genomic_DNA"/>
</dbReference>
<proteinExistence type="predicted"/>
<reference evidence="1" key="1">
    <citation type="journal article" date="2014" name="Int. J. Syst. Evol. Microbiol.">
        <title>Complete genome of a new Firmicutes species belonging to the dominant human colonic microbiota ('Ruminococcus bicirculans') reveals two chromosomes and a selective capacity to utilize plant glucans.</title>
        <authorList>
            <consortium name="NISC Comparative Sequencing Program"/>
            <person name="Wegmann U."/>
            <person name="Louis P."/>
            <person name="Goesmann A."/>
            <person name="Henrissat B."/>
            <person name="Duncan S.H."/>
            <person name="Flint H.J."/>
        </authorList>
    </citation>
    <scope>NUCLEOTIDE SEQUENCE</scope>
    <source>
        <strain evidence="1">NBRC 110608</strain>
    </source>
</reference>
<evidence type="ECO:0000313" key="1">
    <source>
        <dbReference type="EMBL" id="BDZ59554.1"/>
    </source>
</evidence>
<dbReference type="Pfam" id="PF00300">
    <property type="entry name" value="His_Phos_1"/>
    <property type="match status" value="1"/>
</dbReference>
<sequence>MEIWWLRHAMPSVDPDVPSSDWPLSADGLAAAAALRPLPPPGATLLASPEPKAWQTLETYAGRTCSRDARLREVDRDEPFGPGFRERRRAYVDGVDHPGWEPRAAVAARLQATVDDGLAAAEPDGVLVLGTHGMALTVWLTSVGLLDDPGAFWAGLGFPTLLRLAADPGSAQPPATRVRWLG</sequence>
<dbReference type="InterPro" id="IPR013078">
    <property type="entry name" value="His_Pase_superF_clade-1"/>
</dbReference>
<dbReference type="InterPro" id="IPR029033">
    <property type="entry name" value="His_PPase_superfam"/>
</dbReference>
<dbReference type="RefSeq" id="WP_289231514.1">
    <property type="nucleotide sequence ID" value="NZ_AP027735.1"/>
</dbReference>
<name>A0ABN6YQ57_9MICO</name>
<accession>A0ABN6YQ57</accession>
<evidence type="ECO:0008006" key="2">
    <source>
        <dbReference type="Google" id="ProtNLM"/>
    </source>
</evidence>
<protein>
    <recommendedName>
        <fullName evidence="2">Histidine phosphatase family protein</fullName>
    </recommendedName>
</protein>
<dbReference type="SUPFAM" id="SSF53254">
    <property type="entry name" value="Phosphoglycerate mutase-like"/>
    <property type="match status" value="1"/>
</dbReference>